<evidence type="ECO:0000256" key="8">
    <source>
        <dbReference type="ARBA" id="ARBA00023212"/>
    </source>
</evidence>
<evidence type="ECO:0000256" key="2">
    <source>
        <dbReference type="ARBA" id="ARBA00022490"/>
    </source>
</evidence>
<dbReference type="InterPro" id="IPR059182">
    <property type="entry name" value="Khc_C"/>
</dbReference>
<evidence type="ECO:0000256" key="7">
    <source>
        <dbReference type="ARBA" id="ARBA00023175"/>
    </source>
</evidence>
<evidence type="ECO:0000256" key="5">
    <source>
        <dbReference type="ARBA" id="ARBA00022840"/>
    </source>
</evidence>
<dbReference type="EMBL" id="MCGE01000041">
    <property type="protein sequence ID" value="ORZ06015.1"/>
    <property type="molecule type" value="Genomic_DNA"/>
</dbReference>
<evidence type="ECO:0000256" key="4">
    <source>
        <dbReference type="ARBA" id="ARBA00022741"/>
    </source>
</evidence>
<evidence type="ECO:0000313" key="11">
    <source>
        <dbReference type="Proteomes" id="UP000193560"/>
    </source>
</evidence>
<keyword evidence="3" id="KW-0493">Microtubule</keyword>
<evidence type="ECO:0000313" key="10">
    <source>
        <dbReference type="EMBL" id="ORZ06015.1"/>
    </source>
</evidence>
<dbReference type="AlphaFoldDB" id="A0A1X2HZC3"/>
<keyword evidence="2" id="KW-0963">Cytoplasm</keyword>
<keyword evidence="4" id="KW-0547">Nucleotide-binding</keyword>
<keyword evidence="8" id="KW-0206">Cytoskeleton</keyword>
<feature type="non-terminal residue" evidence="10">
    <location>
        <position position="1"/>
    </location>
</feature>
<comment type="caution">
    <text evidence="10">The sequence shown here is derived from an EMBL/GenBank/DDBJ whole genome shotgun (WGS) entry which is preliminary data.</text>
</comment>
<keyword evidence="11" id="KW-1185">Reference proteome</keyword>
<evidence type="ECO:0000256" key="6">
    <source>
        <dbReference type="ARBA" id="ARBA00023054"/>
    </source>
</evidence>
<dbReference type="Proteomes" id="UP000193560">
    <property type="component" value="Unassembled WGS sequence"/>
</dbReference>
<protein>
    <submittedName>
        <fullName evidence="10">Uncharacterized protein</fullName>
    </submittedName>
</protein>
<proteinExistence type="predicted"/>
<comment type="subcellular location">
    <subcellularLocation>
        <location evidence="1">Cytoplasm</location>
        <location evidence="1">Cytoskeleton</location>
    </subcellularLocation>
</comment>
<dbReference type="OrthoDB" id="3176171at2759"/>
<feature type="coiled-coil region" evidence="9">
    <location>
        <begin position="19"/>
        <end position="68"/>
    </location>
</feature>
<name>A0A1X2HZC3_9FUNG</name>
<sequence length="90" mass="10469">LVEQNTQLKRDAAISERKLVTRNERIQSLELMLQEAQDNLIYQTQKFEENLQRVRERLEQARAQKSQNVMASNYGRIAKPLRGSGAVVDR</sequence>
<evidence type="ECO:0000256" key="9">
    <source>
        <dbReference type="SAM" id="Coils"/>
    </source>
</evidence>
<evidence type="ECO:0000256" key="3">
    <source>
        <dbReference type="ARBA" id="ARBA00022701"/>
    </source>
</evidence>
<evidence type="ECO:0000256" key="1">
    <source>
        <dbReference type="ARBA" id="ARBA00004245"/>
    </source>
</evidence>
<accession>A0A1X2HZC3</accession>
<dbReference type="CDD" id="cd23649">
    <property type="entry name" value="Khc_CBD_cc"/>
    <property type="match status" value="1"/>
</dbReference>
<keyword evidence="6 9" id="KW-0175">Coiled coil</keyword>
<organism evidence="10 11">
    <name type="scientific">Absidia repens</name>
    <dbReference type="NCBI Taxonomy" id="90262"/>
    <lineage>
        <taxon>Eukaryota</taxon>
        <taxon>Fungi</taxon>
        <taxon>Fungi incertae sedis</taxon>
        <taxon>Mucoromycota</taxon>
        <taxon>Mucoromycotina</taxon>
        <taxon>Mucoromycetes</taxon>
        <taxon>Mucorales</taxon>
        <taxon>Cunninghamellaceae</taxon>
        <taxon>Absidia</taxon>
    </lineage>
</organism>
<reference evidence="10 11" key="1">
    <citation type="submission" date="2016-07" db="EMBL/GenBank/DDBJ databases">
        <title>Pervasive Adenine N6-methylation of Active Genes in Fungi.</title>
        <authorList>
            <consortium name="DOE Joint Genome Institute"/>
            <person name="Mondo S.J."/>
            <person name="Dannebaum R.O."/>
            <person name="Kuo R.C."/>
            <person name="Labutti K."/>
            <person name="Haridas S."/>
            <person name="Kuo A."/>
            <person name="Salamov A."/>
            <person name="Ahrendt S.R."/>
            <person name="Lipzen A."/>
            <person name="Sullivan W."/>
            <person name="Andreopoulos W.B."/>
            <person name="Clum A."/>
            <person name="Lindquist E."/>
            <person name="Daum C."/>
            <person name="Ramamoorthy G.K."/>
            <person name="Gryganskyi A."/>
            <person name="Culley D."/>
            <person name="Magnuson J.K."/>
            <person name="James T.Y."/>
            <person name="O'Malley M.A."/>
            <person name="Stajich J.E."/>
            <person name="Spatafora J.W."/>
            <person name="Visel A."/>
            <person name="Grigoriev I.V."/>
        </authorList>
    </citation>
    <scope>NUCLEOTIDE SEQUENCE [LARGE SCALE GENOMIC DNA]</scope>
    <source>
        <strain evidence="10 11">NRRL 1336</strain>
    </source>
</reference>
<dbReference type="STRING" id="90262.A0A1X2HZC3"/>
<keyword evidence="7" id="KW-0505">Motor protein</keyword>
<gene>
    <name evidence="10" type="ORF">BCR42DRAFT_337503</name>
</gene>
<keyword evidence="5" id="KW-0067">ATP-binding</keyword>